<dbReference type="GO" id="GO:0000160">
    <property type="term" value="P:phosphorelay signal transduction system"/>
    <property type="evidence" value="ECO:0007669"/>
    <property type="project" value="UniProtKB-KW"/>
</dbReference>
<dbReference type="InterPro" id="IPR003018">
    <property type="entry name" value="GAF"/>
</dbReference>
<feature type="domain" description="Response regulatory" evidence="7">
    <location>
        <begin position="390"/>
        <end position="507"/>
    </location>
</feature>
<comment type="caution">
    <text evidence="5">Lacks conserved residue(s) required for the propagation of feature annotation.</text>
</comment>
<dbReference type="InterPro" id="IPR036890">
    <property type="entry name" value="HATPase_C_sf"/>
</dbReference>
<organism evidence="8 9">
    <name type="scientific">Tessaracoccus rhinocerotis</name>
    <dbReference type="NCBI Taxonomy" id="1689449"/>
    <lineage>
        <taxon>Bacteria</taxon>
        <taxon>Bacillati</taxon>
        <taxon>Actinomycetota</taxon>
        <taxon>Actinomycetes</taxon>
        <taxon>Propionibacteriales</taxon>
        <taxon>Propionibacteriaceae</taxon>
        <taxon>Tessaracoccus</taxon>
    </lineage>
</organism>
<keyword evidence="2" id="KW-0418">Kinase</keyword>
<dbReference type="InterPro" id="IPR029016">
    <property type="entry name" value="GAF-like_dom_sf"/>
</dbReference>
<dbReference type="Gene3D" id="3.30.450.40">
    <property type="match status" value="1"/>
</dbReference>
<evidence type="ECO:0000313" key="8">
    <source>
        <dbReference type="EMBL" id="TRY17656.1"/>
    </source>
</evidence>
<dbReference type="InterPro" id="IPR000792">
    <property type="entry name" value="Tscrpt_reg_LuxR_C"/>
</dbReference>
<dbReference type="CDD" id="cd06170">
    <property type="entry name" value="LuxR_C_like"/>
    <property type="match status" value="1"/>
</dbReference>
<dbReference type="Gene3D" id="1.20.5.1930">
    <property type="match status" value="1"/>
</dbReference>
<proteinExistence type="predicted"/>
<dbReference type="RefSeq" id="WP_143938396.1">
    <property type="nucleotide sequence ID" value="NZ_VKKG01000004.1"/>
</dbReference>
<dbReference type="InterPro" id="IPR003594">
    <property type="entry name" value="HATPase_dom"/>
</dbReference>
<evidence type="ECO:0000256" key="3">
    <source>
        <dbReference type="ARBA" id="ARBA00023012"/>
    </source>
</evidence>
<dbReference type="EMBL" id="VKKG01000004">
    <property type="protein sequence ID" value="TRY17656.1"/>
    <property type="molecule type" value="Genomic_DNA"/>
</dbReference>
<dbReference type="CDD" id="cd16917">
    <property type="entry name" value="HATPase_UhpB-NarQ-NarX-like"/>
    <property type="match status" value="1"/>
</dbReference>
<evidence type="ECO:0000259" key="7">
    <source>
        <dbReference type="PROSITE" id="PS50110"/>
    </source>
</evidence>
<dbReference type="Gene3D" id="3.40.50.2300">
    <property type="match status" value="1"/>
</dbReference>
<dbReference type="SUPFAM" id="SSF55781">
    <property type="entry name" value="GAF domain-like"/>
    <property type="match status" value="1"/>
</dbReference>
<dbReference type="Proteomes" id="UP000317638">
    <property type="component" value="Unassembled WGS sequence"/>
</dbReference>
<dbReference type="SMART" id="SM00421">
    <property type="entry name" value="HTH_LUXR"/>
    <property type="match status" value="1"/>
</dbReference>
<dbReference type="GO" id="GO:0016301">
    <property type="term" value="F:kinase activity"/>
    <property type="evidence" value="ECO:0007669"/>
    <property type="project" value="UniProtKB-KW"/>
</dbReference>
<evidence type="ECO:0000256" key="4">
    <source>
        <dbReference type="ARBA" id="ARBA00023125"/>
    </source>
</evidence>
<accession>A0A553JYX3</accession>
<dbReference type="Pfam" id="PF13185">
    <property type="entry name" value="GAF_2"/>
    <property type="match status" value="1"/>
</dbReference>
<dbReference type="InterPro" id="IPR050482">
    <property type="entry name" value="Sensor_HK_TwoCompSys"/>
</dbReference>
<dbReference type="SMART" id="SM00065">
    <property type="entry name" value="GAF"/>
    <property type="match status" value="1"/>
</dbReference>
<dbReference type="Gene3D" id="3.30.565.10">
    <property type="entry name" value="Histidine kinase-like ATPase, C-terminal domain"/>
    <property type="match status" value="1"/>
</dbReference>
<keyword evidence="4" id="KW-0238">DNA-binding</keyword>
<dbReference type="SUPFAM" id="SSF46894">
    <property type="entry name" value="C-terminal effector domain of the bipartite response regulators"/>
    <property type="match status" value="1"/>
</dbReference>
<evidence type="ECO:0000256" key="1">
    <source>
        <dbReference type="ARBA" id="ARBA00022679"/>
    </source>
</evidence>
<evidence type="ECO:0000256" key="5">
    <source>
        <dbReference type="PROSITE-ProRule" id="PRU00169"/>
    </source>
</evidence>
<dbReference type="PRINTS" id="PR00038">
    <property type="entry name" value="HTHLUXR"/>
</dbReference>
<feature type="domain" description="HTH luxR-type" evidence="6">
    <location>
        <begin position="524"/>
        <end position="585"/>
    </location>
</feature>
<protein>
    <submittedName>
        <fullName evidence="8">GAF domain-containing protein</fullName>
    </submittedName>
</protein>
<keyword evidence="9" id="KW-1185">Reference proteome</keyword>
<dbReference type="GO" id="GO:0006355">
    <property type="term" value="P:regulation of DNA-templated transcription"/>
    <property type="evidence" value="ECO:0007669"/>
    <property type="project" value="InterPro"/>
</dbReference>
<dbReference type="Pfam" id="PF00196">
    <property type="entry name" value="GerE"/>
    <property type="match status" value="1"/>
</dbReference>
<dbReference type="PROSITE" id="PS50043">
    <property type="entry name" value="HTH_LUXR_2"/>
    <property type="match status" value="1"/>
</dbReference>
<dbReference type="InterPro" id="IPR016032">
    <property type="entry name" value="Sig_transdc_resp-reg_C-effctor"/>
</dbReference>
<comment type="caution">
    <text evidence="8">The sequence shown here is derived from an EMBL/GenBank/DDBJ whole genome shotgun (WGS) entry which is preliminary data.</text>
</comment>
<dbReference type="PROSITE" id="PS50110">
    <property type="entry name" value="RESPONSE_REGULATORY"/>
    <property type="match status" value="1"/>
</dbReference>
<evidence type="ECO:0000256" key="2">
    <source>
        <dbReference type="ARBA" id="ARBA00022777"/>
    </source>
</evidence>
<dbReference type="SMART" id="SM00387">
    <property type="entry name" value="HATPase_c"/>
    <property type="match status" value="1"/>
</dbReference>
<dbReference type="Pfam" id="PF02518">
    <property type="entry name" value="HATPase_c"/>
    <property type="match status" value="1"/>
</dbReference>
<dbReference type="PANTHER" id="PTHR24421:SF62">
    <property type="entry name" value="SENSORY TRANSDUCTION HISTIDINE KINASE"/>
    <property type="match status" value="1"/>
</dbReference>
<dbReference type="PANTHER" id="PTHR24421">
    <property type="entry name" value="NITRATE/NITRITE SENSOR PROTEIN NARX-RELATED"/>
    <property type="match status" value="1"/>
</dbReference>
<dbReference type="InterPro" id="IPR001789">
    <property type="entry name" value="Sig_transdc_resp-reg_receiver"/>
</dbReference>
<dbReference type="InterPro" id="IPR011006">
    <property type="entry name" value="CheY-like_superfamily"/>
</dbReference>
<keyword evidence="3" id="KW-0902">Two-component regulatory system</keyword>
<name>A0A553JYX3_9ACTN</name>
<dbReference type="SUPFAM" id="SSF52172">
    <property type="entry name" value="CheY-like"/>
    <property type="match status" value="1"/>
</dbReference>
<evidence type="ECO:0000313" key="9">
    <source>
        <dbReference type="Proteomes" id="UP000317638"/>
    </source>
</evidence>
<dbReference type="GO" id="GO:0003677">
    <property type="term" value="F:DNA binding"/>
    <property type="evidence" value="ECO:0007669"/>
    <property type="project" value="UniProtKB-KW"/>
</dbReference>
<keyword evidence="1" id="KW-0808">Transferase</keyword>
<dbReference type="SUPFAM" id="SSF55874">
    <property type="entry name" value="ATPase domain of HSP90 chaperone/DNA topoisomerase II/histidine kinase"/>
    <property type="match status" value="1"/>
</dbReference>
<dbReference type="AlphaFoldDB" id="A0A553JYX3"/>
<evidence type="ECO:0000259" key="6">
    <source>
        <dbReference type="PROSITE" id="PS50043"/>
    </source>
</evidence>
<sequence length="585" mass="62994">MQPEHRDLASLDTLGRVANDLAGEFRLEPLLELILRSSVQLLDCSSGSLCLVDPRTSTYRKQIDMDAGCQAGRVFPLDEGVTGAVARAGRPVRFRHYADVPGGHVSPASELYRRAVIGVPIRSRSDLIGSLVVFAADDEHEFDDADALLLQRFATHAAIAMTNARLHAETAERAKEAAVWAERERSMLDVHDALGRGLATLLLQLERLEEHSRGGRPVAGMLHSVRQAAEAILHEGRRAVWGPQETSDGRTLEEALALELEWTQAIAGVTTSLRTFGDARPLRPEVATQVVRIAKESLTNVAQHADAANVRLGLVYQSEGVALIVEDDGRGFDISGQRSAGVGLSGLVARATQVGGHVQIDSTPGWGTRVRADLPYRGAADDLSDAERLRVVVVHDQPAMRAGIVRLLHHSEPGVQVVAEIGEAEAAPDAVRLLRPAVVLIGSRTSRGGTDALARVLHDVDPELPLVVLLDEDNDHAMRDWATAGVKGIVPRDADGTALGRAVVAAAQGDVLVFSGILRRLDGTPSDDVRLTARERQVLELLLTGLADKQMATRLGISVKTVEKHVGSVLRKHGVHSRTELITRT</sequence>
<dbReference type="OrthoDB" id="144293at2"/>
<reference evidence="8 9" key="1">
    <citation type="submission" date="2019-07" db="EMBL/GenBank/DDBJ databases">
        <authorList>
            <person name="Zhou L.-Y."/>
        </authorList>
    </citation>
    <scope>NUCLEOTIDE SEQUENCE [LARGE SCALE GENOMIC DNA]</scope>
    <source>
        <strain evidence="8 9">YIM 101269</strain>
    </source>
</reference>
<gene>
    <name evidence="8" type="ORF">FOJ82_10220</name>
</gene>